<accession>A0ABW1MH05</accession>
<evidence type="ECO:0000256" key="1">
    <source>
        <dbReference type="SAM" id="MobiDB-lite"/>
    </source>
</evidence>
<dbReference type="Proteomes" id="UP001596139">
    <property type="component" value="Unassembled WGS sequence"/>
</dbReference>
<keyword evidence="2" id="KW-0812">Transmembrane</keyword>
<sequence>MADDRYSWLDKNAAEGLLRGERVDAGGGFGADELNDLLSAAAVAGARSSADAPLPGEEAAVAAFRQVSSGGSTRDTAAGGAARASAEDGIPVVRSVPGGGTSRTAERTRLGRPLRRGLAVALAGCALGGVAVAAGTGVLPTPFHGGGDPSPSVTSAVTPSILESQDPEADASDDAAQSPDAGPHSSSPASPTSPDASDGRSTPGREGTGDTSKPPLPQLTPGDGALNTDKAKRKAAVLALCRDYEAGRTSPKDRQRLERTMGGAEKLHTFCKQYLQKNGLTGGLGSSDPTPDSGLTGGSNDGDATGGTSTGGNDSDNQESTDGNKTTDDESHPAVSPSTTTQSPQPSPTPSTPTTSPTATPN</sequence>
<feature type="region of interest" description="Disordered" evidence="1">
    <location>
        <begin position="67"/>
        <end position="110"/>
    </location>
</feature>
<dbReference type="EMBL" id="JBHSPX010000003">
    <property type="protein sequence ID" value="MFC6062612.1"/>
    <property type="molecule type" value="Genomic_DNA"/>
</dbReference>
<protein>
    <recommendedName>
        <fullName evidence="5">Extensin</fullName>
    </recommendedName>
</protein>
<name>A0ABW1MH05_9ACTN</name>
<feature type="compositionally biased region" description="Gly residues" evidence="1">
    <location>
        <begin position="295"/>
        <end position="310"/>
    </location>
</feature>
<feature type="region of interest" description="Disordered" evidence="1">
    <location>
        <begin position="278"/>
        <end position="362"/>
    </location>
</feature>
<feature type="compositionally biased region" description="Low complexity" evidence="1">
    <location>
        <begin position="352"/>
        <end position="362"/>
    </location>
</feature>
<keyword evidence="4" id="KW-1185">Reference proteome</keyword>
<feature type="compositionally biased region" description="Low complexity" evidence="1">
    <location>
        <begin position="149"/>
        <end position="164"/>
    </location>
</feature>
<feature type="compositionally biased region" description="Low complexity" evidence="1">
    <location>
        <begin position="174"/>
        <end position="196"/>
    </location>
</feature>
<gene>
    <name evidence="3" type="ORF">ACFP4F_08620</name>
</gene>
<evidence type="ECO:0000313" key="4">
    <source>
        <dbReference type="Proteomes" id="UP001596139"/>
    </source>
</evidence>
<feature type="transmembrane region" description="Helical" evidence="2">
    <location>
        <begin position="117"/>
        <end position="139"/>
    </location>
</feature>
<keyword evidence="2" id="KW-0472">Membrane</keyword>
<evidence type="ECO:0000256" key="2">
    <source>
        <dbReference type="SAM" id="Phobius"/>
    </source>
</evidence>
<comment type="caution">
    <text evidence="3">The sequence shown here is derived from an EMBL/GenBank/DDBJ whole genome shotgun (WGS) entry which is preliminary data.</text>
</comment>
<organism evidence="3 4">
    <name type="scientific">Streptomyces ochraceiscleroticus</name>
    <dbReference type="NCBI Taxonomy" id="47761"/>
    <lineage>
        <taxon>Bacteria</taxon>
        <taxon>Bacillati</taxon>
        <taxon>Actinomycetota</taxon>
        <taxon>Actinomycetes</taxon>
        <taxon>Kitasatosporales</taxon>
        <taxon>Streptomycetaceae</taxon>
        <taxon>Streptomyces</taxon>
    </lineage>
</organism>
<evidence type="ECO:0008006" key="5">
    <source>
        <dbReference type="Google" id="ProtNLM"/>
    </source>
</evidence>
<dbReference type="RefSeq" id="WP_037800737.1">
    <property type="nucleotide sequence ID" value="NZ_JBHSPX010000003.1"/>
</dbReference>
<feature type="compositionally biased region" description="Low complexity" evidence="1">
    <location>
        <begin position="333"/>
        <end position="344"/>
    </location>
</feature>
<feature type="compositionally biased region" description="Basic and acidic residues" evidence="1">
    <location>
        <begin position="242"/>
        <end position="259"/>
    </location>
</feature>
<keyword evidence="2" id="KW-1133">Transmembrane helix</keyword>
<reference evidence="4" key="1">
    <citation type="journal article" date="2019" name="Int. J. Syst. Evol. Microbiol.">
        <title>The Global Catalogue of Microorganisms (GCM) 10K type strain sequencing project: providing services to taxonomists for standard genome sequencing and annotation.</title>
        <authorList>
            <consortium name="The Broad Institute Genomics Platform"/>
            <consortium name="The Broad Institute Genome Sequencing Center for Infectious Disease"/>
            <person name="Wu L."/>
            <person name="Ma J."/>
        </authorList>
    </citation>
    <scope>NUCLEOTIDE SEQUENCE [LARGE SCALE GENOMIC DNA]</scope>
    <source>
        <strain evidence="4">CGMCC 1.15180</strain>
    </source>
</reference>
<feature type="region of interest" description="Disordered" evidence="1">
    <location>
        <begin position="143"/>
        <end position="261"/>
    </location>
</feature>
<evidence type="ECO:0000313" key="3">
    <source>
        <dbReference type="EMBL" id="MFC6062612.1"/>
    </source>
</evidence>
<feature type="compositionally biased region" description="Low complexity" evidence="1">
    <location>
        <begin position="68"/>
        <end position="84"/>
    </location>
</feature>
<proteinExistence type="predicted"/>